<comment type="caution">
    <text evidence="1">The sequence shown here is derived from an EMBL/GenBank/DDBJ whole genome shotgun (WGS) entry which is preliminary data.</text>
</comment>
<name>A0ACA9NBE4_9GLOM</name>
<sequence>MIREGTDYFWYQRMIAIRGIDFTSPARARFSDNYQFKITFECMAPLEDDVEWKLIFVASPDHLELDQELDDCLVGPIPVGINSFEFDAGPPNPSKIPDEDILGVAAIILTGAYKDQEFVRVGYYQNTEYDNPEMNETPPARPRYERLIRELADKPRVTRFNIRWDNTPNPPLPQTGQVQSVPGAAFPRDYSGQYEQQAPLESAFVPNANDHPSMALG</sequence>
<gene>
    <name evidence="1" type="ORF">ACOLOM_LOCUS8034</name>
</gene>
<proteinExistence type="predicted"/>
<dbReference type="Proteomes" id="UP000789525">
    <property type="component" value="Unassembled WGS sequence"/>
</dbReference>
<keyword evidence="2" id="KW-1185">Reference proteome</keyword>
<evidence type="ECO:0000313" key="1">
    <source>
        <dbReference type="EMBL" id="CAG8643874.1"/>
    </source>
</evidence>
<reference evidence="1" key="1">
    <citation type="submission" date="2021-06" db="EMBL/GenBank/DDBJ databases">
        <authorList>
            <person name="Kallberg Y."/>
            <person name="Tangrot J."/>
            <person name="Rosling A."/>
        </authorList>
    </citation>
    <scope>NUCLEOTIDE SEQUENCE</scope>
    <source>
        <strain evidence="1">CL356</strain>
    </source>
</reference>
<accession>A0ACA9NBE4</accession>
<dbReference type="EMBL" id="CAJVPT010019799">
    <property type="protein sequence ID" value="CAG8643874.1"/>
    <property type="molecule type" value="Genomic_DNA"/>
</dbReference>
<protein>
    <submittedName>
        <fullName evidence="1">17510_t:CDS:1</fullName>
    </submittedName>
</protein>
<organism evidence="1 2">
    <name type="scientific">Acaulospora colombiana</name>
    <dbReference type="NCBI Taxonomy" id="27376"/>
    <lineage>
        <taxon>Eukaryota</taxon>
        <taxon>Fungi</taxon>
        <taxon>Fungi incertae sedis</taxon>
        <taxon>Mucoromycota</taxon>
        <taxon>Glomeromycotina</taxon>
        <taxon>Glomeromycetes</taxon>
        <taxon>Diversisporales</taxon>
        <taxon>Acaulosporaceae</taxon>
        <taxon>Acaulospora</taxon>
    </lineage>
</organism>
<evidence type="ECO:0000313" key="2">
    <source>
        <dbReference type="Proteomes" id="UP000789525"/>
    </source>
</evidence>